<evidence type="ECO:0000259" key="3">
    <source>
        <dbReference type="Pfam" id="PF20148"/>
    </source>
</evidence>
<dbReference type="Gene3D" id="2.180.10.10">
    <property type="entry name" value="RHS repeat-associated core"/>
    <property type="match status" value="3"/>
</dbReference>
<evidence type="ECO:0000259" key="4">
    <source>
        <dbReference type="Pfam" id="PF25023"/>
    </source>
</evidence>
<feature type="domain" description="DUF6531" evidence="3">
    <location>
        <begin position="333"/>
        <end position="404"/>
    </location>
</feature>
<dbReference type="NCBIfam" id="TIGR03696">
    <property type="entry name" value="Rhs_assc_core"/>
    <property type="match status" value="1"/>
</dbReference>
<proteinExistence type="predicted"/>
<evidence type="ECO:0000256" key="1">
    <source>
        <dbReference type="ARBA" id="ARBA00022737"/>
    </source>
</evidence>
<dbReference type="NCBIfam" id="TIGR01643">
    <property type="entry name" value="YD_repeat_2x"/>
    <property type="match status" value="14"/>
</dbReference>
<keyword evidence="6" id="KW-1185">Reference proteome</keyword>
<feature type="compositionally biased region" description="Basic and acidic residues" evidence="2">
    <location>
        <begin position="317"/>
        <end position="331"/>
    </location>
</feature>
<dbReference type="Pfam" id="PF25023">
    <property type="entry name" value="TEN_YD-shell"/>
    <property type="match status" value="2"/>
</dbReference>
<dbReference type="InterPro" id="IPR031325">
    <property type="entry name" value="RHS_repeat"/>
</dbReference>
<dbReference type="Proteomes" id="UP000282084">
    <property type="component" value="Unassembled WGS sequence"/>
</dbReference>
<accession>A0A495VY09</accession>
<dbReference type="EMBL" id="RBXO01000001">
    <property type="protein sequence ID" value="RKT54129.1"/>
    <property type="molecule type" value="Genomic_DNA"/>
</dbReference>
<feature type="domain" description="Teneurin-like YD-shell" evidence="4">
    <location>
        <begin position="1033"/>
        <end position="1292"/>
    </location>
</feature>
<organism evidence="5 6">
    <name type="scientific">Saccharothrix australiensis</name>
    <dbReference type="NCBI Taxonomy" id="2072"/>
    <lineage>
        <taxon>Bacteria</taxon>
        <taxon>Bacillati</taxon>
        <taxon>Actinomycetota</taxon>
        <taxon>Actinomycetes</taxon>
        <taxon>Pseudonocardiales</taxon>
        <taxon>Pseudonocardiaceae</taxon>
        <taxon>Saccharothrix</taxon>
    </lineage>
</organism>
<dbReference type="InterPro" id="IPR045351">
    <property type="entry name" value="DUF6531"/>
</dbReference>
<dbReference type="InterPro" id="IPR050708">
    <property type="entry name" value="T6SS_VgrG/RHS"/>
</dbReference>
<dbReference type="InterPro" id="IPR022385">
    <property type="entry name" value="Rhs_assc_core"/>
</dbReference>
<dbReference type="OrthoDB" id="4981820at2"/>
<evidence type="ECO:0000256" key="2">
    <source>
        <dbReference type="SAM" id="MobiDB-lite"/>
    </source>
</evidence>
<protein>
    <submittedName>
        <fullName evidence="5">RHS repeat-associated protein</fullName>
    </submittedName>
</protein>
<feature type="region of interest" description="Disordered" evidence="2">
    <location>
        <begin position="1415"/>
        <end position="1452"/>
    </location>
</feature>
<reference evidence="5 6" key="1">
    <citation type="submission" date="2018-10" db="EMBL/GenBank/DDBJ databases">
        <title>Sequencing the genomes of 1000 actinobacteria strains.</title>
        <authorList>
            <person name="Klenk H.-P."/>
        </authorList>
    </citation>
    <scope>NUCLEOTIDE SEQUENCE [LARGE SCALE GENOMIC DNA]</scope>
    <source>
        <strain evidence="5 6">DSM 43800</strain>
    </source>
</reference>
<feature type="region of interest" description="Disordered" evidence="2">
    <location>
        <begin position="1389"/>
        <end position="1408"/>
    </location>
</feature>
<feature type="compositionally biased region" description="Low complexity" evidence="2">
    <location>
        <begin position="276"/>
        <end position="312"/>
    </location>
</feature>
<name>A0A495VY09_9PSEU</name>
<dbReference type="PANTHER" id="PTHR32305:SF15">
    <property type="entry name" value="PROTEIN RHSA-RELATED"/>
    <property type="match status" value="1"/>
</dbReference>
<sequence>MTNPLVAAPEDDTSAVTGIGIAESANDLAQGISDGSWVEAGLGGVGVGLEVLSMVLDPVGTVASYGVSWLIEHVQPLKQALDWFAGDPPVIRSFSETWTTVATEVRTIAQDLGHQHATGWQGTAADTYRAHAAQTADALTGAGTLAEGVGTGVMVMGEVVAAVREIIRDLVAEVVGKLITWALEAIATLGLATPLIIAQAVSTITKVCNRIADLVRKLVKTIANVTPRIRKILDKLGEITDKLSTLGRRADSPASPDTTTPASTPRADVPTIGDVDSPTTPSSASTDATSPSGTTPPSGTTSPSGTSTDTSPNRPADPNDTRTPEPDRVCENDPVDVVSGEMVLPHTDLDLPGVLPLVLGRTHVSSYRAGRSFGPSWASTLDQRLEFDARGALFLAEDGMVLVYPEPAGHPVLPEVGPRWPLSRVGEGYAITQRGTGRTLWFGADGPLVAVTDRNDNRIDFDRDAAGTVTAVRHSGGYHVDVDSDRGLVTELRLRGAGVSVVRFGYDDTGLTEVVNSSGRPMRFDYDHAGRITQWTDRNGEWYRYHYDAHGRCVGNEGSGGFLDGTFEYGEGTTRFTDALGATTTYRFDDRRRLTARTDPLGNTITQEWDEADRLVARTDQLGHTTRFTYDEAGDLVTTTRPDGTQAIAEYDEHGMVTTFIAPDGGVWRQVFDERGNLLAETDPAGAVTGYAYDDRGHRRAVTDALGGVRRIETNGAGIPIAVTDAAGATTRYVRDAFGRATAVVDPLGGRTRYTWTVEGKPLSRTRPDGAAERWRYDAEGNEVEHVDPLGRVRRVVTTHFNLPAAEIRPDGSRIGFGYDRTLRLTAVTNAQGLVWRYEYDPAGNLVRETDFNGRVLTYRHDAAGRLVERVNGVGQTATFTRDPLGNIVERRCGDAVTTVEYDELGRITRARNADAELRYSRDPLGRVLTETINGRTVASAYDALGRRVRRYTPTGATTSWEYDAASRPTRLTAGTRVVAFDHDAAGHEVSRSTGDLVLSQSWDANHRLTGQALLAGGREVAHRRYHYQADDNLVAVRDSSGPSRNYRVDPLGRVTGVDGPGWRERYAYDAAGNVTGPGSGTTHAGTLVRTAGDARYEHDGQGRVVLRQRKRLSRKPDTWHYQWDADDHLVAVTTPDGTRWSYRYDPLGRRVAKLRLAPDGSVAERVDFAWDGSVLAEQTHSAGHATTWEFAPDSCRPLTQTERARTGQDWVDQHFYSIVTDIVGTPTELVDERGTPAWRQRSTLWGLPAARVGAADTPLRFPGQYYDTETGLHYNHLRYYDPLAARYTSPDPLGLFGGPSPHGYVHNPTGWSDALGLTETSDIEFLDPNDINFSQRSITRNDYAEAMRNGQWDWNRSPVHVMEIDGRLVSYDNRRLDAAREAGVPVGVQRVDPNAPHPESTTGKTWAEKFQERFRDPRNRLNGEPVPDTGLNERPTALPPGCGGGRRRRRG</sequence>
<gene>
    <name evidence="5" type="ORF">C8E97_2732</name>
</gene>
<dbReference type="InterPro" id="IPR056823">
    <property type="entry name" value="TEN-like_YD-shell"/>
</dbReference>
<dbReference type="RefSeq" id="WP_121005426.1">
    <property type="nucleotide sequence ID" value="NZ_RBXO01000001.1"/>
</dbReference>
<evidence type="ECO:0000313" key="6">
    <source>
        <dbReference type="Proteomes" id="UP000282084"/>
    </source>
</evidence>
<dbReference type="InterPro" id="IPR006530">
    <property type="entry name" value="YD"/>
</dbReference>
<dbReference type="Pfam" id="PF20148">
    <property type="entry name" value="DUF6531"/>
    <property type="match status" value="1"/>
</dbReference>
<evidence type="ECO:0000313" key="5">
    <source>
        <dbReference type="EMBL" id="RKT54129.1"/>
    </source>
</evidence>
<keyword evidence="1" id="KW-0677">Repeat</keyword>
<feature type="domain" description="Teneurin-like YD-shell" evidence="4">
    <location>
        <begin position="445"/>
        <end position="546"/>
    </location>
</feature>
<dbReference type="PANTHER" id="PTHR32305">
    <property type="match status" value="1"/>
</dbReference>
<dbReference type="Pfam" id="PF05593">
    <property type="entry name" value="RHS_repeat"/>
    <property type="match status" value="6"/>
</dbReference>
<feature type="region of interest" description="Disordered" evidence="2">
    <location>
        <begin position="247"/>
        <end position="333"/>
    </location>
</feature>
<feature type="compositionally biased region" description="Low complexity" evidence="2">
    <location>
        <begin position="252"/>
        <end position="268"/>
    </location>
</feature>
<comment type="caution">
    <text evidence="5">The sequence shown here is derived from an EMBL/GenBank/DDBJ whole genome shotgun (WGS) entry which is preliminary data.</text>
</comment>